<gene>
    <name evidence="2" type="ORF">H6X83_08015</name>
</gene>
<feature type="domain" description="Integrase catalytic" evidence="1">
    <location>
        <begin position="51"/>
        <end position="215"/>
    </location>
</feature>
<accession>A0A7G9WE02</accession>
<dbReference type="GO" id="GO:0032196">
    <property type="term" value="P:transposition"/>
    <property type="evidence" value="ECO:0007669"/>
    <property type="project" value="TreeGrafter"/>
</dbReference>
<dbReference type="PROSITE" id="PS50994">
    <property type="entry name" value="INTEGRASE"/>
    <property type="match status" value="1"/>
</dbReference>
<dbReference type="PANTHER" id="PTHR10948:SF23">
    <property type="entry name" value="TRANSPOSASE INSI FOR INSERTION SEQUENCE ELEMENT IS30A-RELATED"/>
    <property type="match status" value="1"/>
</dbReference>
<dbReference type="EMBL" id="CP060696">
    <property type="protein sequence ID" value="QNO16914.1"/>
    <property type="molecule type" value="Genomic_DNA"/>
</dbReference>
<dbReference type="InterPro" id="IPR036397">
    <property type="entry name" value="RNaseH_sf"/>
</dbReference>
<dbReference type="AlphaFoldDB" id="A0A7G9WE02"/>
<dbReference type="GO" id="GO:0005829">
    <property type="term" value="C:cytosol"/>
    <property type="evidence" value="ECO:0007669"/>
    <property type="project" value="TreeGrafter"/>
</dbReference>
<dbReference type="GO" id="GO:0015074">
    <property type="term" value="P:DNA integration"/>
    <property type="evidence" value="ECO:0007669"/>
    <property type="project" value="InterPro"/>
</dbReference>
<dbReference type="KEGG" id="caml:H6X83_08015"/>
<dbReference type="Gene3D" id="3.30.420.10">
    <property type="entry name" value="Ribonuclease H-like superfamily/Ribonuclease H"/>
    <property type="match status" value="1"/>
</dbReference>
<dbReference type="GO" id="GO:0003676">
    <property type="term" value="F:nucleic acid binding"/>
    <property type="evidence" value="ECO:0007669"/>
    <property type="project" value="InterPro"/>
</dbReference>
<evidence type="ECO:0000313" key="3">
    <source>
        <dbReference type="Proteomes" id="UP000516046"/>
    </source>
</evidence>
<keyword evidence="3" id="KW-1185">Reference proteome</keyword>
<dbReference type="Proteomes" id="UP000516046">
    <property type="component" value="Chromosome"/>
</dbReference>
<sequence>MRDNNIPCTKTLYNLLWNGDLPVTPFQLPEALSRRQHGKPRISKRLNGKSIDLRPAEVAKRVQFGHWESDTVLGRKKKVEPATFTIVERLTRYYLTIRISGKTAQGVANAMRQLYHEFGKNLEIRTITTDNGSEFAAFSEMEAYGTQVYFAHPYSSWERPVNERSNRILRRFIPKGKSMRNYTDDQILMFSDEINAMPRKRLSYRTPEELFEEYLDQIYKI</sequence>
<name>A0A7G9WE02_9FIRM</name>
<evidence type="ECO:0000259" key="1">
    <source>
        <dbReference type="PROSITE" id="PS50994"/>
    </source>
</evidence>
<reference evidence="2 3" key="1">
    <citation type="submission" date="2020-08" db="EMBL/GenBank/DDBJ databases">
        <authorList>
            <person name="Ren C."/>
            <person name="Gu Y."/>
            <person name="Xu Y."/>
        </authorList>
    </citation>
    <scope>NUCLEOTIDE SEQUENCE [LARGE SCALE GENOMIC DNA]</scope>
    <source>
        <strain evidence="2 3">LBM18003</strain>
    </source>
</reference>
<dbReference type="SUPFAM" id="SSF53098">
    <property type="entry name" value="Ribonuclease H-like"/>
    <property type="match status" value="1"/>
</dbReference>
<dbReference type="NCBIfam" id="NF033563">
    <property type="entry name" value="transpos_IS30"/>
    <property type="match status" value="1"/>
</dbReference>
<dbReference type="Pfam" id="PF00665">
    <property type="entry name" value="rve"/>
    <property type="match status" value="1"/>
</dbReference>
<dbReference type="PANTHER" id="PTHR10948">
    <property type="entry name" value="TRANSPOSASE"/>
    <property type="match status" value="1"/>
</dbReference>
<dbReference type="InterPro" id="IPR012337">
    <property type="entry name" value="RNaseH-like_sf"/>
</dbReference>
<evidence type="ECO:0000313" key="2">
    <source>
        <dbReference type="EMBL" id="QNO16914.1"/>
    </source>
</evidence>
<protein>
    <submittedName>
        <fullName evidence="2">IS30 family transposase</fullName>
    </submittedName>
</protein>
<dbReference type="GO" id="GO:0004803">
    <property type="term" value="F:transposase activity"/>
    <property type="evidence" value="ECO:0007669"/>
    <property type="project" value="TreeGrafter"/>
</dbReference>
<dbReference type="InterPro" id="IPR001584">
    <property type="entry name" value="Integrase_cat-core"/>
</dbReference>
<dbReference type="InterPro" id="IPR053392">
    <property type="entry name" value="Transposase_IS30-like"/>
</dbReference>
<proteinExistence type="predicted"/>
<dbReference type="InterPro" id="IPR051917">
    <property type="entry name" value="Transposase-Integrase"/>
</dbReference>
<organism evidence="2 3">
    <name type="scientific">Caproicibacterium amylolyticum</name>
    <dbReference type="NCBI Taxonomy" id="2766537"/>
    <lineage>
        <taxon>Bacteria</taxon>
        <taxon>Bacillati</taxon>
        <taxon>Bacillota</taxon>
        <taxon>Clostridia</taxon>
        <taxon>Eubacteriales</taxon>
        <taxon>Oscillospiraceae</taxon>
        <taxon>Caproicibacterium</taxon>
    </lineage>
</organism>